<sequence>SIMVNTYFCRVRLNLAVLHLKENGDLQKLQNKWWFDRSECKDKVDRDMQSSLTLQNVAGCFYILITGLVFALIVAIIEFAVMTTQISKRNKVNKSKCM</sequence>
<evidence type="ECO:0000313" key="3">
    <source>
        <dbReference type="Proteomes" id="UP000288716"/>
    </source>
</evidence>
<keyword evidence="1" id="KW-0472">Membrane</keyword>
<comment type="caution">
    <text evidence="2">The sequence shown here is derived from an EMBL/GenBank/DDBJ whole genome shotgun (WGS) entry which is preliminary data.</text>
</comment>
<keyword evidence="3" id="KW-1185">Reference proteome</keyword>
<dbReference type="STRING" id="299467.A0A443SRQ4"/>
<dbReference type="Proteomes" id="UP000288716">
    <property type="component" value="Unassembled WGS sequence"/>
</dbReference>
<evidence type="ECO:0000313" key="2">
    <source>
        <dbReference type="EMBL" id="RWS30221.1"/>
    </source>
</evidence>
<protein>
    <submittedName>
        <fullName evidence="2">Glutamate receptor 1-like protein</fullName>
    </submittedName>
</protein>
<reference evidence="2 3" key="1">
    <citation type="journal article" date="2018" name="Gigascience">
        <title>Genomes of trombidid mites reveal novel predicted allergens and laterally-transferred genes associated with secondary metabolism.</title>
        <authorList>
            <person name="Dong X."/>
            <person name="Chaisiri K."/>
            <person name="Xia D."/>
            <person name="Armstrong S.D."/>
            <person name="Fang Y."/>
            <person name="Donnelly M.J."/>
            <person name="Kadowaki T."/>
            <person name="McGarry J.W."/>
            <person name="Darby A.C."/>
            <person name="Makepeace B.L."/>
        </authorList>
    </citation>
    <scope>NUCLEOTIDE SEQUENCE [LARGE SCALE GENOMIC DNA]</scope>
    <source>
        <strain evidence="2">UoL-UT</strain>
    </source>
</reference>
<dbReference type="Gene3D" id="3.40.190.10">
    <property type="entry name" value="Periplasmic binding protein-like II"/>
    <property type="match status" value="1"/>
</dbReference>
<dbReference type="EMBL" id="NCKV01000591">
    <property type="protein sequence ID" value="RWS30221.1"/>
    <property type="molecule type" value="Genomic_DNA"/>
</dbReference>
<keyword evidence="1" id="KW-0812">Transmembrane</keyword>
<dbReference type="InterPro" id="IPR015683">
    <property type="entry name" value="Ionotropic_Glu_rcpt"/>
</dbReference>
<evidence type="ECO:0000256" key="1">
    <source>
        <dbReference type="SAM" id="Phobius"/>
    </source>
</evidence>
<proteinExistence type="predicted"/>
<dbReference type="VEuPathDB" id="VectorBase:LDEU001818"/>
<feature type="transmembrane region" description="Helical" evidence="1">
    <location>
        <begin position="61"/>
        <end position="81"/>
    </location>
</feature>
<keyword evidence="2" id="KW-0675">Receptor</keyword>
<dbReference type="AlphaFoldDB" id="A0A443SRQ4"/>
<feature type="non-terminal residue" evidence="2">
    <location>
        <position position="1"/>
    </location>
</feature>
<accession>A0A443SRQ4</accession>
<keyword evidence="1" id="KW-1133">Transmembrane helix</keyword>
<gene>
    <name evidence="2" type="ORF">B4U80_03604</name>
</gene>
<dbReference type="PANTHER" id="PTHR18966">
    <property type="entry name" value="IONOTROPIC GLUTAMATE RECEPTOR"/>
    <property type="match status" value="1"/>
</dbReference>
<dbReference type="OrthoDB" id="5984008at2759"/>
<organism evidence="2 3">
    <name type="scientific">Leptotrombidium deliense</name>
    <dbReference type="NCBI Taxonomy" id="299467"/>
    <lineage>
        <taxon>Eukaryota</taxon>
        <taxon>Metazoa</taxon>
        <taxon>Ecdysozoa</taxon>
        <taxon>Arthropoda</taxon>
        <taxon>Chelicerata</taxon>
        <taxon>Arachnida</taxon>
        <taxon>Acari</taxon>
        <taxon>Acariformes</taxon>
        <taxon>Trombidiformes</taxon>
        <taxon>Prostigmata</taxon>
        <taxon>Anystina</taxon>
        <taxon>Parasitengona</taxon>
        <taxon>Trombiculoidea</taxon>
        <taxon>Trombiculidae</taxon>
        <taxon>Leptotrombidium</taxon>
    </lineage>
</organism>
<name>A0A443SRQ4_9ACAR</name>